<comment type="similarity">
    <text evidence="3">Belongs to the FPG family.</text>
</comment>
<dbReference type="InterPro" id="IPR010979">
    <property type="entry name" value="Ribosomal_uS13-like_H2TH"/>
</dbReference>
<dbReference type="AlphaFoldDB" id="A0A381N9Y2"/>
<dbReference type="InterPro" id="IPR035937">
    <property type="entry name" value="FPG_N"/>
</dbReference>
<dbReference type="SMART" id="SM01232">
    <property type="entry name" value="H2TH"/>
    <property type="match status" value="1"/>
</dbReference>
<dbReference type="InterPro" id="IPR012319">
    <property type="entry name" value="FPG_cat"/>
</dbReference>
<keyword evidence="12" id="KW-0456">Lyase</keyword>
<evidence type="ECO:0000256" key="12">
    <source>
        <dbReference type="ARBA" id="ARBA00023239"/>
    </source>
</evidence>
<dbReference type="PROSITE" id="PS01242">
    <property type="entry name" value="ZF_FPG_1"/>
    <property type="match status" value="1"/>
</dbReference>
<keyword evidence="14" id="KW-0326">Glycosidase</keyword>
<evidence type="ECO:0000256" key="6">
    <source>
        <dbReference type="ARBA" id="ARBA00022763"/>
    </source>
</evidence>
<evidence type="ECO:0000259" key="17">
    <source>
        <dbReference type="PROSITE" id="PS51068"/>
    </source>
</evidence>
<dbReference type="PROSITE" id="PS51068">
    <property type="entry name" value="FPG_CAT"/>
    <property type="match status" value="1"/>
</dbReference>
<dbReference type="GO" id="GO:0003684">
    <property type="term" value="F:damaged DNA binding"/>
    <property type="evidence" value="ECO:0007669"/>
    <property type="project" value="InterPro"/>
</dbReference>
<organism evidence="18">
    <name type="scientific">marine metagenome</name>
    <dbReference type="NCBI Taxonomy" id="408172"/>
    <lineage>
        <taxon>unclassified sequences</taxon>
        <taxon>metagenomes</taxon>
        <taxon>ecological metagenomes</taxon>
    </lineage>
</organism>
<dbReference type="SMART" id="SM00898">
    <property type="entry name" value="Fapy_DNA_glyco"/>
    <property type="match status" value="1"/>
</dbReference>
<evidence type="ECO:0000256" key="10">
    <source>
        <dbReference type="ARBA" id="ARBA00023125"/>
    </source>
</evidence>
<proteinExistence type="inferred from homology"/>
<dbReference type="InterPro" id="IPR000214">
    <property type="entry name" value="Znf_DNA_glyclase/AP_lyase"/>
</dbReference>
<dbReference type="Pfam" id="PF01149">
    <property type="entry name" value="Fapy_DNA_glyco"/>
    <property type="match status" value="1"/>
</dbReference>
<dbReference type="CDD" id="cd08966">
    <property type="entry name" value="EcFpg-like_N"/>
    <property type="match status" value="1"/>
</dbReference>
<feature type="domain" description="FPG-type" evidence="16">
    <location>
        <begin position="240"/>
        <end position="274"/>
    </location>
</feature>
<evidence type="ECO:0000256" key="4">
    <source>
        <dbReference type="ARBA" id="ARBA00011245"/>
    </source>
</evidence>
<dbReference type="Gene3D" id="3.20.190.10">
    <property type="entry name" value="MutM-like, N-terminal"/>
    <property type="match status" value="1"/>
</dbReference>
<keyword evidence="13" id="KW-0511">Multifunctional enzyme</keyword>
<feature type="domain" description="Formamidopyrimidine-DNA glycosylase catalytic" evidence="17">
    <location>
        <begin position="2"/>
        <end position="117"/>
    </location>
</feature>
<evidence type="ECO:0000256" key="15">
    <source>
        <dbReference type="ARBA" id="ARBA00044632"/>
    </source>
</evidence>
<evidence type="ECO:0000256" key="1">
    <source>
        <dbReference type="ARBA" id="ARBA00001668"/>
    </source>
</evidence>
<evidence type="ECO:0000256" key="7">
    <source>
        <dbReference type="ARBA" id="ARBA00022771"/>
    </source>
</evidence>
<gene>
    <name evidence="18" type="ORF">METZ01_LOCUS4275</name>
</gene>
<dbReference type="SUPFAM" id="SSF57716">
    <property type="entry name" value="Glucocorticoid receptor-like (DNA-binding domain)"/>
    <property type="match status" value="1"/>
</dbReference>
<dbReference type="NCBIfam" id="TIGR00577">
    <property type="entry name" value="fpg"/>
    <property type="match status" value="1"/>
</dbReference>
<dbReference type="GO" id="GO:0006284">
    <property type="term" value="P:base-excision repair"/>
    <property type="evidence" value="ECO:0007669"/>
    <property type="project" value="InterPro"/>
</dbReference>
<dbReference type="PROSITE" id="PS51066">
    <property type="entry name" value="ZF_FPG_2"/>
    <property type="match status" value="1"/>
</dbReference>
<keyword evidence="8" id="KW-0378">Hydrolase</keyword>
<dbReference type="InterPro" id="IPR015887">
    <property type="entry name" value="DNA_glyclase_Znf_dom_DNA_BS"/>
</dbReference>
<keyword evidence="10" id="KW-0238">DNA-binding</keyword>
<evidence type="ECO:0000259" key="16">
    <source>
        <dbReference type="PROSITE" id="PS51066"/>
    </source>
</evidence>
<comment type="subunit">
    <text evidence="4">Monomer.</text>
</comment>
<feature type="non-terminal residue" evidence="18">
    <location>
        <position position="1"/>
    </location>
</feature>
<dbReference type="PANTHER" id="PTHR22993:SF9">
    <property type="entry name" value="FORMAMIDOPYRIMIDINE-DNA GLYCOSYLASE"/>
    <property type="match status" value="1"/>
</dbReference>
<dbReference type="Gene3D" id="1.10.8.50">
    <property type="match status" value="1"/>
</dbReference>
<sequence>VPELPEAETIVRGLRTTIVGERIRRVEVLHTDILRQPKLIFSKRVRLRRINGIERRGKNVLLVLNEGWVIKVNLGMTGRLLPFSRSPRGAERPTHSAVRLRFLSGALLVFDDTRRFGSMEALTSAEWNERSNLMGPEPLGSTYQVSHLLDGLQRSSSPIRSWLLDQKRIAGVGNIYANEALYLADIHPQRQSRSVTKNEARALYRSLRSVLRDAIKAGGTTIQDYRNTDGGKGEYAGQLSVYGREGKPCYRCHSGVQRIVFSNRSAFYCPSCQPRRRNK</sequence>
<keyword evidence="6" id="KW-0227">DNA damage</keyword>
<dbReference type="GO" id="GO:0140078">
    <property type="term" value="F:class I DNA-(apurinic or apyrimidinic site) endonuclease activity"/>
    <property type="evidence" value="ECO:0007669"/>
    <property type="project" value="UniProtKB-EC"/>
</dbReference>
<protein>
    <recommendedName>
        <fullName evidence="19">Formamidopyrimidine-DNA glycosylase catalytic domain-containing protein</fullName>
    </recommendedName>
</protein>
<evidence type="ECO:0000256" key="11">
    <source>
        <dbReference type="ARBA" id="ARBA00023204"/>
    </source>
</evidence>
<keyword evidence="9" id="KW-0862">Zinc</keyword>
<evidence type="ECO:0000256" key="3">
    <source>
        <dbReference type="ARBA" id="ARBA00009409"/>
    </source>
</evidence>
<keyword evidence="7" id="KW-0863">Zinc-finger</keyword>
<keyword evidence="11" id="KW-0234">DNA repair</keyword>
<comment type="cofactor">
    <cofactor evidence="2">
        <name>Zn(2+)</name>
        <dbReference type="ChEBI" id="CHEBI:29105"/>
    </cofactor>
</comment>
<dbReference type="SUPFAM" id="SSF81624">
    <property type="entry name" value="N-terminal domain of MutM-like DNA repair proteins"/>
    <property type="match status" value="1"/>
</dbReference>
<dbReference type="NCBIfam" id="NF002211">
    <property type="entry name" value="PRK01103.1"/>
    <property type="match status" value="1"/>
</dbReference>
<dbReference type="SUPFAM" id="SSF46946">
    <property type="entry name" value="S13-like H2TH domain"/>
    <property type="match status" value="1"/>
</dbReference>
<evidence type="ECO:0000256" key="5">
    <source>
        <dbReference type="ARBA" id="ARBA00022723"/>
    </source>
</evidence>
<evidence type="ECO:0000256" key="2">
    <source>
        <dbReference type="ARBA" id="ARBA00001947"/>
    </source>
</evidence>
<evidence type="ECO:0000256" key="13">
    <source>
        <dbReference type="ARBA" id="ARBA00023268"/>
    </source>
</evidence>
<evidence type="ECO:0008006" key="19">
    <source>
        <dbReference type="Google" id="ProtNLM"/>
    </source>
</evidence>
<evidence type="ECO:0000313" key="18">
    <source>
        <dbReference type="EMBL" id="SUZ51421.1"/>
    </source>
</evidence>
<accession>A0A381N9Y2</accession>
<reference evidence="18" key="1">
    <citation type="submission" date="2018-05" db="EMBL/GenBank/DDBJ databases">
        <authorList>
            <person name="Lanie J.A."/>
            <person name="Ng W.-L."/>
            <person name="Kazmierczak K.M."/>
            <person name="Andrzejewski T.M."/>
            <person name="Davidsen T.M."/>
            <person name="Wayne K.J."/>
            <person name="Tettelin H."/>
            <person name="Glass J.I."/>
            <person name="Rusch D."/>
            <person name="Podicherti R."/>
            <person name="Tsui H.-C.T."/>
            <person name="Winkler M.E."/>
        </authorList>
    </citation>
    <scope>NUCLEOTIDE SEQUENCE</scope>
</reference>
<dbReference type="PANTHER" id="PTHR22993">
    <property type="entry name" value="FORMAMIDOPYRIMIDINE-DNA GLYCOSYLASE"/>
    <property type="match status" value="1"/>
</dbReference>
<dbReference type="Pfam" id="PF06831">
    <property type="entry name" value="H2TH"/>
    <property type="match status" value="1"/>
</dbReference>
<dbReference type="EMBL" id="UINC01000222">
    <property type="protein sequence ID" value="SUZ51421.1"/>
    <property type="molecule type" value="Genomic_DNA"/>
</dbReference>
<dbReference type="GO" id="GO:0034039">
    <property type="term" value="F:8-oxo-7,8-dihydroguanine DNA N-glycosylase activity"/>
    <property type="evidence" value="ECO:0007669"/>
    <property type="project" value="TreeGrafter"/>
</dbReference>
<dbReference type="FunFam" id="1.10.8.50:FF:000003">
    <property type="entry name" value="Formamidopyrimidine-DNA glycosylase"/>
    <property type="match status" value="1"/>
</dbReference>
<evidence type="ECO:0000256" key="8">
    <source>
        <dbReference type="ARBA" id="ARBA00022801"/>
    </source>
</evidence>
<name>A0A381N9Y2_9ZZZZ</name>
<evidence type="ECO:0000256" key="9">
    <source>
        <dbReference type="ARBA" id="ARBA00022833"/>
    </source>
</evidence>
<dbReference type="InterPro" id="IPR020629">
    <property type="entry name" value="FPG_Glyclase"/>
</dbReference>
<dbReference type="GO" id="GO:0008270">
    <property type="term" value="F:zinc ion binding"/>
    <property type="evidence" value="ECO:0007669"/>
    <property type="project" value="UniProtKB-KW"/>
</dbReference>
<comment type="catalytic activity">
    <reaction evidence="1">
        <text>Hydrolysis of DNA containing ring-opened 7-methylguanine residues, releasing 2,6-diamino-4-hydroxy-5-(N-methyl)formamidopyrimidine.</text>
        <dbReference type="EC" id="3.2.2.23"/>
    </reaction>
</comment>
<keyword evidence="5" id="KW-0479">Metal-binding</keyword>
<evidence type="ECO:0000256" key="14">
    <source>
        <dbReference type="ARBA" id="ARBA00023295"/>
    </source>
</evidence>
<dbReference type="InterPro" id="IPR015886">
    <property type="entry name" value="H2TH_FPG"/>
</dbReference>
<comment type="catalytic activity">
    <reaction evidence="15">
        <text>2'-deoxyribonucleotide-(2'-deoxyribose 5'-phosphate)-2'-deoxyribonucleotide-DNA = a 3'-end 2'-deoxyribonucleotide-(2,3-dehydro-2,3-deoxyribose 5'-phosphate)-DNA + a 5'-end 5'-phospho-2'-deoxyribonucleoside-DNA + H(+)</text>
        <dbReference type="Rhea" id="RHEA:66592"/>
        <dbReference type="Rhea" id="RHEA-COMP:13180"/>
        <dbReference type="Rhea" id="RHEA-COMP:16897"/>
        <dbReference type="Rhea" id="RHEA-COMP:17067"/>
        <dbReference type="ChEBI" id="CHEBI:15378"/>
        <dbReference type="ChEBI" id="CHEBI:136412"/>
        <dbReference type="ChEBI" id="CHEBI:157695"/>
        <dbReference type="ChEBI" id="CHEBI:167181"/>
        <dbReference type="EC" id="4.2.99.18"/>
    </reaction>
</comment>